<evidence type="ECO:0000259" key="10">
    <source>
        <dbReference type="Pfam" id="PF00155"/>
    </source>
</evidence>
<dbReference type="EC" id="4.1.1.81" evidence="4"/>
<dbReference type="RefSeq" id="WP_105515659.1">
    <property type="nucleotide sequence ID" value="NZ_PVEP01000007.1"/>
</dbReference>
<keyword evidence="5" id="KW-0169">Cobalamin biosynthesis</keyword>
<sequence length="321" mass="34011">MRDHGGNLDQAIARFGGDPADWIDLSTGINRRPYPVPTLPPEAWTALPTGAAKRALTEAAARAYGTGAAILALAGAQAAIQMIPRLLPCGTARVLSPTYNEHAATLRAAGWTVEEVDTLSDLPGANLAVVVNPNNPDGRDHRPEALLDLAGRVGTLVVDESFADPLPHLSLAAHAGQPGLFLLRSFGKFYGLAGLRLGFVIGAEDAIETLSAMAGPWPVSGAAIEIGRRALADRNWADETTARLLGETARLDAMAGAAGWAVRGGSPLFRLYETPDAAAAQDRLAAAQIWTRRFPYSPTWLRLGLPGDDAEWQRLDHALRA</sequence>
<dbReference type="InterPro" id="IPR004838">
    <property type="entry name" value="NHTrfase_class1_PyrdxlP-BS"/>
</dbReference>
<dbReference type="Proteomes" id="UP000238338">
    <property type="component" value="Unassembled WGS sequence"/>
</dbReference>
<dbReference type="InterPro" id="IPR015422">
    <property type="entry name" value="PyrdxlP-dep_Trfase_small"/>
</dbReference>
<comment type="cofactor">
    <cofactor evidence="1">
        <name>pyridoxal 5'-phosphate</name>
        <dbReference type="ChEBI" id="CHEBI:597326"/>
    </cofactor>
</comment>
<comment type="pathway">
    <text evidence="3">Cofactor biosynthesis; adenosylcobalamin biosynthesis.</text>
</comment>
<dbReference type="UniPathway" id="UPA00148"/>
<accession>A0A2S8S4U4</accession>
<dbReference type="Gene3D" id="3.90.1150.10">
    <property type="entry name" value="Aspartate Aminotransferase, domain 1"/>
    <property type="match status" value="1"/>
</dbReference>
<protein>
    <recommendedName>
        <fullName evidence="4">threonine-phosphate decarboxylase</fullName>
        <ecNumber evidence="4">4.1.1.81</ecNumber>
    </recommendedName>
    <alternativeName>
        <fullName evidence="8">L-threonine-O-3-phosphate decarboxylase</fullName>
    </alternativeName>
</protein>
<evidence type="ECO:0000313" key="12">
    <source>
        <dbReference type="Proteomes" id="UP000238338"/>
    </source>
</evidence>
<evidence type="ECO:0000256" key="7">
    <source>
        <dbReference type="ARBA" id="ARBA00023239"/>
    </source>
</evidence>
<evidence type="ECO:0000256" key="4">
    <source>
        <dbReference type="ARBA" id="ARBA00012285"/>
    </source>
</evidence>
<dbReference type="InterPro" id="IPR015424">
    <property type="entry name" value="PyrdxlP-dep_Trfase"/>
</dbReference>
<keyword evidence="12" id="KW-1185">Reference proteome</keyword>
<dbReference type="EMBL" id="PVEP01000007">
    <property type="protein sequence ID" value="PQV55758.1"/>
    <property type="molecule type" value="Genomic_DNA"/>
</dbReference>
<comment type="caution">
    <text evidence="11">The sequence shown here is derived from an EMBL/GenBank/DDBJ whole genome shotgun (WGS) entry which is preliminary data.</text>
</comment>
<comment type="catalytic activity">
    <reaction evidence="9">
        <text>O-phospho-L-threonine + H(+) = (R)-1-aminopropan-2-yl phosphate + CO2</text>
        <dbReference type="Rhea" id="RHEA:11492"/>
        <dbReference type="ChEBI" id="CHEBI:15378"/>
        <dbReference type="ChEBI" id="CHEBI:16526"/>
        <dbReference type="ChEBI" id="CHEBI:58563"/>
        <dbReference type="ChEBI" id="CHEBI:58675"/>
        <dbReference type="EC" id="4.1.1.81"/>
    </reaction>
</comment>
<evidence type="ECO:0000313" key="11">
    <source>
        <dbReference type="EMBL" id="PQV55758.1"/>
    </source>
</evidence>
<evidence type="ECO:0000256" key="3">
    <source>
        <dbReference type="ARBA" id="ARBA00004953"/>
    </source>
</evidence>
<evidence type="ECO:0000256" key="5">
    <source>
        <dbReference type="ARBA" id="ARBA00022573"/>
    </source>
</evidence>
<proteinExistence type="predicted"/>
<keyword evidence="6" id="KW-0663">Pyridoxal phosphate</keyword>
<dbReference type="GO" id="GO:0030170">
    <property type="term" value="F:pyridoxal phosphate binding"/>
    <property type="evidence" value="ECO:0007669"/>
    <property type="project" value="InterPro"/>
</dbReference>
<evidence type="ECO:0000256" key="8">
    <source>
        <dbReference type="ARBA" id="ARBA00029996"/>
    </source>
</evidence>
<gene>
    <name evidence="11" type="ORF">LX70_03081</name>
</gene>
<dbReference type="SUPFAM" id="SSF53383">
    <property type="entry name" value="PLP-dependent transferases"/>
    <property type="match status" value="1"/>
</dbReference>
<comment type="function">
    <text evidence="2">Decarboxylates L-threonine-O-3-phosphate to yield (R)-1-amino-2-propanol O-2-phosphate, the precursor for the linkage between the nucleotide loop and the corrin ring in cobalamin.</text>
</comment>
<keyword evidence="7" id="KW-0456">Lyase</keyword>
<dbReference type="GO" id="GO:0009236">
    <property type="term" value="P:cobalamin biosynthetic process"/>
    <property type="evidence" value="ECO:0007669"/>
    <property type="project" value="UniProtKB-UniPathway"/>
</dbReference>
<evidence type="ECO:0000256" key="1">
    <source>
        <dbReference type="ARBA" id="ARBA00001933"/>
    </source>
</evidence>
<evidence type="ECO:0000256" key="2">
    <source>
        <dbReference type="ARBA" id="ARBA00003444"/>
    </source>
</evidence>
<name>A0A2S8S4U4_9RHOB</name>
<reference evidence="11 12" key="1">
    <citation type="submission" date="2018-02" db="EMBL/GenBank/DDBJ databases">
        <title>Genomic Encyclopedia of Archaeal and Bacterial Type Strains, Phase II (KMG-II): from individual species to whole genera.</title>
        <authorList>
            <person name="Goeker M."/>
        </authorList>
    </citation>
    <scope>NUCLEOTIDE SEQUENCE [LARGE SCALE GENOMIC DNA]</scope>
    <source>
        <strain evidence="11 12">DSM 18921</strain>
    </source>
</reference>
<dbReference type="PROSITE" id="PS00105">
    <property type="entry name" value="AA_TRANSFER_CLASS_1"/>
    <property type="match status" value="1"/>
</dbReference>
<evidence type="ECO:0000256" key="9">
    <source>
        <dbReference type="ARBA" id="ARBA00048531"/>
    </source>
</evidence>
<dbReference type="InterPro" id="IPR005860">
    <property type="entry name" value="CobD"/>
</dbReference>
<dbReference type="NCBIfam" id="TIGR01140">
    <property type="entry name" value="L_thr_O3P_dcar"/>
    <property type="match status" value="1"/>
</dbReference>
<dbReference type="GO" id="GO:0048472">
    <property type="term" value="F:threonine-phosphate decarboxylase activity"/>
    <property type="evidence" value="ECO:0007669"/>
    <property type="project" value="UniProtKB-EC"/>
</dbReference>
<dbReference type="InterPro" id="IPR004839">
    <property type="entry name" value="Aminotransferase_I/II_large"/>
</dbReference>
<feature type="domain" description="Aminotransferase class I/classII large" evidence="10">
    <location>
        <begin position="53"/>
        <end position="315"/>
    </location>
</feature>
<dbReference type="Pfam" id="PF00155">
    <property type="entry name" value="Aminotran_1_2"/>
    <property type="match status" value="1"/>
</dbReference>
<dbReference type="AlphaFoldDB" id="A0A2S8S4U4"/>
<dbReference type="PANTHER" id="PTHR42885">
    <property type="entry name" value="HISTIDINOL-PHOSPHATE AMINOTRANSFERASE-RELATED"/>
    <property type="match status" value="1"/>
</dbReference>
<dbReference type="Gene3D" id="3.40.640.10">
    <property type="entry name" value="Type I PLP-dependent aspartate aminotransferase-like (Major domain)"/>
    <property type="match status" value="1"/>
</dbReference>
<dbReference type="PANTHER" id="PTHR42885:SF1">
    <property type="entry name" value="THREONINE-PHOSPHATE DECARBOXYLASE"/>
    <property type="match status" value="1"/>
</dbReference>
<evidence type="ECO:0000256" key="6">
    <source>
        <dbReference type="ARBA" id="ARBA00022898"/>
    </source>
</evidence>
<organism evidence="11 12">
    <name type="scientific">Albidovulum denitrificans</name>
    <dbReference type="NCBI Taxonomy" id="404881"/>
    <lineage>
        <taxon>Bacteria</taxon>
        <taxon>Pseudomonadati</taxon>
        <taxon>Pseudomonadota</taxon>
        <taxon>Alphaproteobacteria</taxon>
        <taxon>Rhodobacterales</taxon>
        <taxon>Paracoccaceae</taxon>
        <taxon>Albidovulum</taxon>
    </lineage>
</organism>
<dbReference type="OrthoDB" id="9799304at2"/>
<dbReference type="InterPro" id="IPR015421">
    <property type="entry name" value="PyrdxlP-dep_Trfase_major"/>
</dbReference>